<protein>
    <recommendedName>
        <fullName evidence="4">HK97 gp10 family phage protein</fullName>
    </recommendedName>
</protein>
<dbReference type="RefSeq" id="WP_031383609.1">
    <property type="nucleotide sequence ID" value="NZ_BAABKI010000028.1"/>
</dbReference>
<proteinExistence type="predicted"/>
<organism evidence="2 3">
    <name type="scientific">Modicisalibacter zincidurans</name>
    <dbReference type="NCBI Taxonomy" id="1178777"/>
    <lineage>
        <taxon>Bacteria</taxon>
        <taxon>Pseudomonadati</taxon>
        <taxon>Pseudomonadota</taxon>
        <taxon>Gammaproteobacteria</taxon>
        <taxon>Oceanospirillales</taxon>
        <taxon>Halomonadaceae</taxon>
        <taxon>Modicisalibacter</taxon>
    </lineage>
</organism>
<reference evidence="3" key="1">
    <citation type="journal article" date="2019" name="Int. J. Syst. Evol. Microbiol.">
        <title>The Global Catalogue of Microorganisms (GCM) 10K type strain sequencing project: providing services to taxonomists for standard genome sequencing and annotation.</title>
        <authorList>
            <consortium name="The Broad Institute Genomics Platform"/>
            <consortium name="The Broad Institute Genome Sequencing Center for Infectious Disease"/>
            <person name="Wu L."/>
            <person name="Ma J."/>
        </authorList>
    </citation>
    <scope>NUCLEOTIDE SEQUENCE [LARGE SCALE GENOMIC DNA]</scope>
    <source>
        <strain evidence="3">JCM 18472</strain>
    </source>
</reference>
<feature type="compositionally biased region" description="Basic and acidic residues" evidence="1">
    <location>
        <begin position="27"/>
        <end position="37"/>
    </location>
</feature>
<dbReference type="Proteomes" id="UP001500074">
    <property type="component" value="Unassembled WGS sequence"/>
</dbReference>
<dbReference type="EMBL" id="BAABKI010000028">
    <property type="protein sequence ID" value="GAA5178051.1"/>
    <property type="molecule type" value="Genomic_DNA"/>
</dbReference>
<evidence type="ECO:0000313" key="2">
    <source>
        <dbReference type="EMBL" id="GAA5178051.1"/>
    </source>
</evidence>
<evidence type="ECO:0000313" key="3">
    <source>
        <dbReference type="Proteomes" id="UP001500074"/>
    </source>
</evidence>
<sequence length="112" mass="12591">MATELDEFEQSMRREINAFLGPTASKPQRERATEDRVGGLAFRTKRTPAKGSSIKTGYIVKLAVRNKPLEWDTVFEHQSTSISRLEAQLQAEKAAHKAGYRIIGHVIDIKPL</sequence>
<feature type="region of interest" description="Disordered" evidence="1">
    <location>
        <begin position="18"/>
        <end position="39"/>
    </location>
</feature>
<evidence type="ECO:0008006" key="4">
    <source>
        <dbReference type="Google" id="ProtNLM"/>
    </source>
</evidence>
<keyword evidence="3" id="KW-1185">Reference proteome</keyword>
<gene>
    <name evidence="2" type="ORF">GCM10023342_27550</name>
</gene>
<name>A0ABP9RHX0_9GAMM</name>
<comment type="caution">
    <text evidence="2">The sequence shown here is derived from an EMBL/GenBank/DDBJ whole genome shotgun (WGS) entry which is preliminary data.</text>
</comment>
<evidence type="ECO:0000256" key="1">
    <source>
        <dbReference type="SAM" id="MobiDB-lite"/>
    </source>
</evidence>
<accession>A0ABP9RHX0</accession>